<organism evidence="3 5">
    <name type="scientific">Medicago truncatula</name>
    <name type="common">Barrel medic</name>
    <name type="synonym">Medicago tribuloides</name>
    <dbReference type="NCBI Taxonomy" id="3880"/>
    <lineage>
        <taxon>Eukaryota</taxon>
        <taxon>Viridiplantae</taxon>
        <taxon>Streptophyta</taxon>
        <taxon>Embryophyta</taxon>
        <taxon>Tracheophyta</taxon>
        <taxon>Spermatophyta</taxon>
        <taxon>Magnoliopsida</taxon>
        <taxon>eudicotyledons</taxon>
        <taxon>Gunneridae</taxon>
        <taxon>Pentapetalae</taxon>
        <taxon>rosids</taxon>
        <taxon>fabids</taxon>
        <taxon>Fabales</taxon>
        <taxon>Fabaceae</taxon>
        <taxon>Papilionoideae</taxon>
        <taxon>50 kb inversion clade</taxon>
        <taxon>NPAAA clade</taxon>
        <taxon>Hologalegina</taxon>
        <taxon>IRL clade</taxon>
        <taxon>Trifolieae</taxon>
        <taxon>Medicago</taxon>
    </lineage>
</organism>
<evidence type="ECO:0000313" key="3">
    <source>
        <dbReference type="EMBL" id="KEH30949.1"/>
    </source>
</evidence>
<name>A0A072UMF8_MEDTR</name>
<evidence type="ECO:0000259" key="2">
    <source>
        <dbReference type="Pfam" id="PF05970"/>
    </source>
</evidence>
<comment type="cofactor">
    <cofactor evidence="1">
        <name>Mg(2+)</name>
        <dbReference type="ChEBI" id="CHEBI:18420"/>
    </cofactor>
</comment>
<reference evidence="4" key="3">
    <citation type="submission" date="2015-04" db="UniProtKB">
        <authorList>
            <consortium name="EnsemblPlants"/>
        </authorList>
    </citation>
    <scope>IDENTIFICATION</scope>
    <source>
        <strain evidence="4">cv. Jemalong A17</strain>
    </source>
</reference>
<feature type="domain" description="DNA helicase Pif1-like DEAD-box helicase" evidence="2">
    <location>
        <begin position="68"/>
        <end position="183"/>
    </location>
</feature>
<comment type="similarity">
    <text evidence="1">Belongs to the helicase family.</text>
</comment>
<dbReference type="GO" id="GO:0016787">
    <property type="term" value="F:hydrolase activity"/>
    <property type="evidence" value="ECO:0007669"/>
    <property type="project" value="UniProtKB-KW"/>
</dbReference>
<dbReference type="EnsemblPlants" id="KEH30949">
    <property type="protein sequence ID" value="KEH30949"/>
    <property type="gene ID" value="MTR_4g088095"/>
</dbReference>
<keyword evidence="5" id="KW-1185">Reference proteome</keyword>
<sequence length="185" mass="20865">MSVFFDYVYFTNLVLDYTQLRSYALAEIEQLLQCHGKSMKDDYPMMPLPDVSLIHQSHNMMLEDLHMESLSSTIRSRGDIVLTVASSGIAALFIPGGRTAHSRFAIPLIVDECSTCTIHPNSNLAELVDKAKLIIWDEAPMMHQHCFEALDRTLKDVLRHRNNDRLDIPFGGKNVVLGGDFRQGS</sequence>
<dbReference type="SUPFAM" id="SSF52540">
    <property type="entry name" value="P-loop containing nucleoside triphosphate hydrolases"/>
    <property type="match status" value="1"/>
</dbReference>
<dbReference type="PANTHER" id="PTHR10492">
    <property type="match status" value="1"/>
</dbReference>
<keyword evidence="1" id="KW-0067">ATP-binding</keyword>
<dbReference type="GO" id="GO:0000723">
    <property type="term" value="P:telomere maintenance"/>
    <property type="evidence" value="ECO:0007669"/>
    <property type="project" value="InterPro"/>
</dbReference>
<dbReference type="GO" id="GO:0006310">
    <property type="term" value="P:DNA recombination"/>
    <property type="evidence" value="ECO:0007669"/>
    <property type="project" value="UniProtKB-KW"/>
</dbReference>
<dbReference type="PANTHER" id="PTHR10492:SF101">
    <property type="entry name" value="ATP-DEPENDENT DNA HELICASE"/>
    <property type="match status" value="1"/>
</dbReference>
<keyword evidence="1" id="KW-0547">Nucleotide-binding</keyword>
<dbReference type="eggNOG" id="KOG0987">
    <property type="taxonomic scope" value="Eukaryota"/>
</dbReference>
<dbReference type="PaxDb" id="3880-AES62033"/>
<keyword evidence="1" id="KW-0234">DNA repair</keyword>
<dbReference type="Pfam" id="PF05970">
    <property type="entry name" value="PIF1"/>
    <property type="match status" value="1"/>
</dbReference>
<evidence type="ECO:0000313" key="5">
    <source>
        <dbReference type="Proteomes" id="UP000002051"/>
    </source>
</evidence>
<keyword evidence="1" id="KW-0227">DNA damage</keyword>
<keyword evidence="1 3" id="KW-0347">Helicase</keyword>
<keyword evidence="1" id="KW-0233">DNA recombination</keyword>
<dbReference type="EMBL" id="CM001220">
    <property type="protein sequence ID" value="KEH30949.1"/>
    <property type="molecule type" value="Genomic_DNA"/>
</dbReference>
<dbReference type="HOGENOM" id="CLU_001324_9_1_1"/>
<dbReference type="Gene3D" id="3.40.50.300">
    <property type="entry name" value="P-loop containing nucleotide triphosphate hydrolases"/>
    <property type="match status" value="1"/>
</dbReference>
<dbReference type="AlphaFoldDB" id="A0A072UMF8"/>
<evidence type="ECO:0000256" key="1">
    <source>
        <dbReference type="RuleBase" id="RU363044"/>
    </source>
</evidence>
<dbReference type="InterPro" id="IPR027417">
    <property type="entry name" value="P-loop_NTPase"/>
</dbReference>
<reference evidence="3 5" key="1">
    <citation type="journal article" date="2011" name="Nature">
        <title>The Medicago genome provides insight into the evolution of rhizobial symbioses.</title>
        <authorList>
            <person name="Young N.D."/>
            <person name="Debelle F."/>
            <person name="Oldroyd G.E."/>
            <person name="Geurts R."/>
            <person name="Cannon S.B."/>
            <person name="Udvardi M.K."/>
            <person name="Benedito V.A."/>
            <person name="Mayer K.F."/>
            <person name="Gouzy J."/>
            <person name="Schoof H."/>
            <person name="Van de Peer Y."/>
            <person name="Proost S."/>
            <person name="Cook D.R."/>
            <person name="Meyers B.C."/>
            <person name="Spannagl M."/>
            <person name="Cheung F."/>
            <person name="De Mita S."/>
            <person name="Krishnakumar V."/>
            <person name="Gundlach H."/>
            <person name="Zhou S."/>
            <person name="Mudge J."/>
            <person name="Bharti A.K."/>
            <person name="Murray J.D."/>
            <person name="Naoumkina M.A."/>
            <person name="Rosen B."/>
            <person name="Silverstein K.A."/>
            <person name="Tang H."/>
            <person name="Rombauts S."/>
            <person name="Zhao P.X."/>
            <person name="Zhou P."/>
            <person name="Barbe V."/>
            <person name="Bardou P."/>
            <person name="Bechner M."/>
            <person name="Bellec A."/>
            <person name="Berger A."/>
            <person name="Berges H."/>
            <person name="Bidwell S."/>
            <person name="Bisseling T."/>
            <person name="Choisne N."/>
            <person name="Couloux A."/>
            <person name="Denny R."/>
            <person name="Deshpande S."/>
            <person name="Dai X."/>
            <person name="Doyle J.J."/>
            <person name="Dudez A.M."/>
            <person name="Farmer A.D."/>
            <person name="Fouteau S."/>
            <person name="Franken C."/>
            <person name="Gibelin C."/>
            <person name="Gish J."/>
            <person name="Goldstein S."/>
            <person name="Gonzalez A.J."/>
            <person name="Green P.J."/>
            <person name="Hallab A."/>
            <person name="Hartog M."/>
            <person name="Hua A."/>
            <person name="Humphray S.J."/>
            <person name="Jeong D.H."/>
            <person name="Jing Y."/>
            <person name="Jocker A."/>
            <person name="Kenton S.M."/>
            <person name="Kim D.J."/>
            <person name="Klee K."/>
            <person name="Lai H."/>
            <person name="Lang C."/>
            <person name="Lin S."/>
            <person name="Macmil S.L."/>
            <person name="Magdelenat G."/>
            <person name="Matthews L."/>
            <person name="McCorrison J."/>
            <person name="Monaghan E.L."/>
            <person name="Mun J.H."/>
            <person name="Najar F.Z."/>
            <person name="Nicholson C."/>
            <person name="Noirot C."/>
            <person name="O'Bleness M."/>
            <person name="Paule C.R."/>
            <person name="Poulain J."/>
            <person name="Prion F."/>
            <person name="Qin B."/>
            <person name="Qu C."/>
            <person name="Retzel E.F."/>
            <person name="Riddle C."/>
            <person name="Sallet E."/>
            <person name="Samain S."/>
            <person name="Samson N."/>
            <person name="Sanders I."/>
            <person name="Saurat O."/>
            <person name="Scarpelli C."/>
            <person name="Schiex T."/>
            <person name="Segurens B."/>
            <person name="Severin A.J."/>
            <person name="Sherrier D.J."/>
            <person name="Shi R."/>
            <person name="Sims S."/>
            <person name="Singer S.R."/>
            <person name="Sinharoy S."/>
            <person name="Sterck L."/>
            <person name="Viollet A."/>
            <person name="Wang B.B."/>
            <person name="Wang K."/>
            <person name="Wang M."/>
            <person name="Wang X."/>
            <person name="Warfsmann J."/>
            <person name="Weissenbach J."/>
            <person name="White D.D."/>
            <person name="White J.D."/>
            <person name="Wiley G.B."/>
            <person name="Wincker P."/>
            <person name="Xing Y."/>
            <person name="Yang L."/>
            <person name="Yao Z."/>
            <person name="Ying F."/>
            <person name="Zhai J."/>
            <person name="Zhou L."/>
            <person name="Zuber A."/>
            <person name="Denarie J."/>
            <person name="Dixon R.A."/>
            <person name="May G.D."/>
            <person name="Schwartz D.C."/>
            <person name="Rogers J."/>
            <person name="Quetier F."/>
            <person name="Town C.D."/>
            <person name="Roe B.A."/>
        </authorList>
    </citation>
    <scope>NUCLEOTIDE SEQUENCE [LARGE SCALE GENOMIC DNA]</scope>
    <source>
        <strain evidence="3">A17</strain>
        <strain evidence="4 5">cv. Jemalong A17</strain>
    </source>
</reference>
<dbReference type="GO" id="GO:0005524">
    <property type="term" value="F:ATP binding"/>
    <property type="evidence" value="ECO:0007669"/>
    <property type="project" value="UniProtKB-KW"/>
</dbReference>
<protein>
    <recommendedName>
        <fullName evidence="1">ATP-dependent DNA helicase</fullName>
        <ecNumber evidence="1">5.6.2.3</ecNumber>
    </recommendedName>
</protein>
<dbReference type="EC" id="5.6.2.3" evidence="1"/>
<comment type="catalytic activity">
    <reaction evidence="1">
        <text>ATP + H2O = ADP + phosphate + H(+)</text>
        <dbReference type="Rhea" id="RHEA:13065"/>
        <dbReference type="ChEBI" id="CHEBI:15377"/>
        <dbReference type="ChEBI" id="CHEBI:15378"/>
        <dbReference type="ChEBI" id="CHEBI:30616"/>
        <dbReference type="ChEBI" id="CHEBI:43474"/>
        <dbReference type="ChEBI" id="CHEBI:456216"/>
        <dbReference type="EC" id="5.6.2.3"/>
    </reaction>
</comment>
<reference evidence="3 5" key="2">
    <citation type="journal article" date="2014" name="BMC Genomics">
        <title>An improved genome release (version Mt4.0) for the model legume Medicago truncatula.</title>
        <authorList>
            <person name="Tang H."/>
            <person name="Krishnakumar V."/>
            <person name="Bidwell S."/>
            <person name="Rosen B."/>
            <person name="Chan A."/>
            <person name="Zhou S."/>
            <person name="Gentzbittel L."/>
            <person name="Childs K.L."/>
            <person name="Yandell M."/>
            <person name="Gundlach H."/>
            <person name="Mayer K.F."/>
            <person name="Schwartz D.C."/>
            <person name="Town C.D."/>
        </authorList>
    </citation>
    <scope>GENOME REANNOTATION</scope>
    <source>
        <strain evidence="3">A17</strain>
        <strain evidence="4 5">cv. Jemalong A17</strain>
    </source>
</reference>
<dbReference type="GO" id="GO:0043139">
    <property type="term" value="F:5'-3' DNA helicase activity"/>
    <property type="evidence" value="ECO:0007669"/>
    <property type="project" value="UniProtKB-EC"/>
</dbReference>
<dbReference type="STRING" id="3880.A0A072UMF8"/>
<dbReference type="Proteomes" id="UP000002051">
    <property type="component" value="Chromosome 4"/>
</dbReference>
<dbReference type="InterPro" id="IPR010285">
    <property type="entry name" value="DNA_helicase_pif1-like_DEAD"/>
</dbReference>
<evidence type="ECO:0000313" key="4">
    <source>
        <dbReference type="EnsemblPlants" id="KEH30949"/>
    </source>
</evidence>
<accession>A0A072UMF8</accession>
<gene>
    <name evidence="3" type="ordered locus">MTR_4g088095</name>
</gene>
<dbReference type="GO" id="GO:0006281">
    <property type="term" value="P:DNA repair"/>
    <property type="evidence" value="ECO:0007669"/>
    <property type="project" value="UniProtKB-KW"/>
</dbReference>
<proteinExistence type="inferred from homology"/>
<keyword evidence="1" id="KW-0378">Hydrolase</keyword>